<protein>
    <recommendedName>
        <fullName evidence="1">IrrE N-terminal-like domain-containing protein</fullName>
    </recommendedName>
</protein>
<accession>A0A168PD48</accession>
<evidence type="ECO:0000313" key="2">
    <source>
        <dbReference type="EMBL" id="OAA87600.1"/>
    </source>
</evidence>
<evidence type="ECO:0000259" key="1">
    <source>
        <dbReference type="Pfam" id="PF06114"/>
    </source>
</evidence>
<dbReference type="InterPro" id="IPR010359">
    <property type="entry name" value="IrrE_HExxH"/>
</dbReference>
<sequence>MFIEEYIQRKVKRLIKKAGTSNPEGIIKTRLKSADFKYVPLCKNINGYYIYISGKKKIIRVNSELKGAEKQFVVLHETGHCILDHRGIILLDRSNSISKLKEEYDADLFAACSFKIYNNINKFNLNNICMPEYIRSLVNKFL</sequence>
<name>A0A168PD48_9CLOT</name>
<gene>
    <name evidence="2" type="ORF">WY13_01956</name>
</gene>
<dbReference type="RefSeq" id="WP_063555431.1">
    <property type="nucleotide sequence ID" value="NZ_LITT01000020.1"/>
</dbReference>
<organism evidence="2 3">
    <name type="scientific">Clostridium ljungdahlii</name>
    <dbReference type="NCBI Taxonomy" id="1538"/>
    <lineage>
        <taxon>Bacteria</taxon>
        <taxon>Bacillati</taxon>
        <taxon>Bacillota</taxon>
        <taxon>Clostridia</taxon>
        <taxon>Eubacteriales</taxon>
        <taxon>Clostridiaceae</taxon>
        <taxon>Clostridium</taxon>
    </lineage>
</organism>
<dbReference type="Gene3D" id="1.10.10.2910">
    <property type="match status" value="1"/>
</dbReference>
<feature type="domain" description="IrrE N-terminal-like" evidence="1">
    <location>
        <begin position="46"/>
        <end position="112"/>
    </location>
</feature>
<dbReference type="Proteomes" id="UP000077407">
    <property type="component" value="Unassembled WGS sequence"/>
</dbReference>
<dbReference type="OrthoDB" id="1911439at2"/>
<proteinExistence type="predicted"/>
<dbReference type="EMBL" id="LITT01000020">
    <property type="protein sequence ID" value="OAA87600.1"/>
    <property type="molecule type" value="Genomic_DNA"/>
</dbReference>
<dbReference type="AlphaFoldDB" id="A0A168PD48"/>
<dbReference type="Pfam" id="PF06114">
    <property type="entry name" value="Peptidase_M78"/>
    <property type="match status" value="1"/>
</dbReference>
<evidence type="ECO:0000313" key="3">
    <source>
        <dbReference type="Proteomes" id="UP000077407"/>
    </source>
</evidence>
<reference evidence="2 3" key="1">
    <citation type="journal article" date="2015" name="Biotechnol. Bioeng.">
        <title>Genome sequence and phenotypic characterization of Caulobacter segnis.</title>
        <authorList>
            <person name="Patel S."/>
            <person name="Fletcher B."/>
            <person name="Scott D.C."/>
            <person name="Ely B."/>
        </authorList>
    </citation>
    <scope>NUCLEOTIDE SEQUENCE [LARGE SCALE GENOMIC DNA]</scope>
    <source>
        <strain evidence="2 3">ERI-2</strain>
    </source>
</reference>
<dbReference type="PATRIC" id="fig|1538.10.peg.2404"/>
<comment type="caution">
    <text evidence="2">The sequence shown here is derived from an EMBL/GenBank/DDBJ whole genome shotgun (WGS) entry which is preliminary data.</text>
</comment>